<protein>
    <submittedName>
        <fullName evidence="9">MFS transporter</fullName>
    </submittedName>
</protein>
<feature type="transmembrane region" description="Helical" evidence="7">
    <location>
        <begin position="354"/>
        <end position="376"/>
    </location>
</feature>
<keyword evidence="2" id="KW-0813">Transport</keyword>
<sequence>MSQQPSTASRGGAFSPFGYGLFALIWTASVLGNTGSFIRDVASAWLVTGLSDNPTAVALMQTAATLPVFLLALPAGVLSDIVDRRRLLIVVQLLMASVSGTLLLLSHNNWLTVEWLIGLTFVGGIGAALFGPAWQAIVPELVPRHELKNAVALNSLGINIARAIGPATGGLLLASLGAMAAYGADVASYFFVIAALLYWKRPAKAKTELNEHFFGAFRAGLRYVKASRELHRVLLRAALYFAFASAIWALLPLVARTMLHGTAGFYGLLLGAVGGGAIAGALLLPRLRSTLSNDGLMLLSAVLSALVMLALAMSPPQWLALLLMLVLGVGWIIALTTLNGVAQAVLPDWVRGRGLAVYLMVFNGTLAGGSLAWGLIAQQLGLATTLLIAGAGLVISGLLLKRLALPAGEADLQPAQHWADPVVHEEVDVRHGPVLIQIRYRVPQEDRSAFKRAIHKLAQSRRRDGAYSWGLMEQTDDPTALLEWFMVESWQEHMRQHQRVSHADAELQQAVLQFHQGDDAPQVSHHIAI</sequence>
<dbReference type="Gene3D" id="1.20.1250.20">
    <property type="entry name" value="MFS general substrate transporter like domains"/>
    <property type="match status" value="1"/>
</dbReference>
<dbReference type="GO" id="GO:0022857">
    <property type="term" value="F:transmembrane transporter activity"/>
    <property type="evidence" value="ECO:0007669"/>
    <property type="project" value="InterPro"/>
</dbReference>
<evidence type="ECO:0000259" key="8">
    <source>
        <dbReference type="PROSITE" id="PS50850"/>
    </source>
</evidence>
<feature type="transmembrane region" description="Helical" evidence="7">
    <location>
        <begin position="263"/>
        <end position="284"/>
    </location>
</feature>
<feature type="transmembrane region" description="Helical" evidence="7">
    <location>
        <begin position="58"/>
        <end position="78"/>
    </location>
</feature>
<evidence type="ECO:0000256" key="4">
    <source>
        <dbReference type="ARBA" id="ARBA00022692"/>
    </source>
</evidence>
<organism evidence="9 10">
    <name type="scientific">Pantoea rodasii</name>
    <dbReference type="NCBI Taxonomy" id="1076549"/>
    <lineage>
        <taxon>Bacteria</taxon>
        <taxon>Pseudomonadati</taxon>
        <taxon>Pseudomonadota</taxon>
        <taxon>Gammaproteobacteria</taxon>
        <taxon>Enterobacterales</taxon>
        <taxon>Erwiniaceae</taxon>
        <taxon>Pantoea</taxon>
    </lineage>
</organism>
<name>A0A0B1REG2_9GAMM</name>
<dbReference type="Pfam" id="PF05977">
    <property type="entry name" value="MFS_3"/>
    <property type="match status" value="1"/>
</dbReference>
<dbReference type="Proteomes" id="UP000030853">
    <property type="component" value="Unassembled WGS sequence"/>
</dbReference>
<dbReference type="InterPro" id="IPR010290">
    <property type="entry name" value="TM_effector"/>
</dbReference>
<feature type="transmembrane region" description="Helical" evidence="7">
    <location>
        <begin position="117"/>
        <end position="138"/>
    </location>
</feature>
<feature type="transmembrane region" description="Helical" evidence="7">
    <location>
        <begin position="382"/>
        <end position="400"/>
    </location>
</feature>
<gene>
    <name evidence="9" type="ORF">QU24_00555</name>
</gene>
<dbReference type="EMBL" id="JTJJ01000004">
    <property type="protein sequence ID" value="KHJ70036.1"/>
    <property type="molecule type" value="Genomic_DNA"/>
</dbReference>
<evidence type="ECO:0000313" key="9">
    <source>
        <dbReference type="EMBL" id="KHJ70036.1"/>
    </source>
</evidence>
<keyword evidence="5 7" id="KW-1133">Transmembrane helix</keyword>
<dbReference type="RefSeq" id="WP_039327174.1">
    <property type="nucleotide sequence ID" value="NZ_JTJJ01000004.1"/>
</dbReference>
<feature type="transmembrane region" description="Helical" evidence="7">
    <location>
        <begin position="87"/>
        <end position="105"/>
    </location>
</feature>
<dbReference type="PANTHER" id="PTHR23513:SF11">
    <property type="entry name" value="STAPHYLOFERRIN A TRANSPORTER"/>
    <property type="match status" value="1"/>
</dbReference>
<dbReference type="PROSITE" id="PS50850">
    <property type="entry name" value="MFS"/>
    <property type="match status" value="1"/>
</dbReference>
<dbReference type="InterPro" id="IPR036259">
    <property type="entry name" value="MFS_trans_sf"/>
</dbReference>
<keyword evidence="4 7" id="KW-0812">Transmembrane</keyword>
<evidence type="ECO:0000256" key="1">
    <source>
        <dbReference type="ARBA" id="ARBA00004651"/>
    </source>
</evidence>
<keyword evidence="3" id="KW-1003">Cell membrane</keyword>
<dbReference type="AlphaFoldDB" id="A0A0B1REG2"/>
<evidence type="ECO:0000256" key="5">
    <source>
        <dbReference type="ARBA" id="ARBA00022989"/>
    </source>
</evidence>
<feature type="transmembrane region" description="Helical" evidence="7">
    <location>
        <begin position="233"/>
        <end position="251"/>
    </location>
</feature>
<feature type="transmembrane region" description="Helical" evidence="7">
    <location>
        <begin position="150"/>
        <end position="173"/>
    </location>
</feature>
<dbReference type="GO" id="GO:0005886">
    <property type="term" value="C:plasma membrane"/>
    <property type="evidence" value="ECO:0007669"/>
    <property type="project" value="UniProtKB-SubCell"/>
</dbReference>
<dbReference type="PANTHER" id="PTHR23513">
    <property type="entry name" value="INTEGRAL MEMBRANE EFFLUX PROTEIN-RELATED"/>
    <property type="match status" value="1"/>
</dbReference>
<dbReference type="CDD" id="cd06173">
    <property type="entry name" value="MFS_MefA_like"/>
    <property type="match status" value="1"/>
</dbReference>
<dbReference type="InterPro" id="IPR020846">
    <property type="entry name" value="MFS_dom"/>
</dbReference>
<reference evidence="9 10" key="1">
    <citation type="submission" date="2014-11" db="EMBL/GenBank/DDBJ databases">
        <title>Genome sequencing of Pantoea rodasii ND03.</title>
        <authorList>
            <person name="Muhamad Yunos N.Y."/>
            <person name="Chan K.-G."/>
        </authorList>
    </citation>
    <scope>NUCLEOTIDE SEQUENCE [LARGE SCALE GENOMIC DNA]</scope>
    <source>
        <strain evidence="9 10">ND03</strain>
    </source>
</reference>
<evidence type="ECO:0000256" key="2">
    <source>
        <dbReference type="ARBA" id="ARBA00022448"/>
    </source>
</evidence>
<feature type="transmembrane region" description="Helical" evidence="7">
    <location>
        <begin position="179"/>
        <end position="199"/>
    </location>
</feature>
<feature type="transmembrane region" description="Helical" evidence="7">
    <location>
        <begin position="296"/>
        <end position="313"/>
    </location>
</feature>
<evidence type="ECO:0000256" key="3">
    <source>
        <dbReference type="ARBA" id="ARBA00022475"/>
    </source>
</evidence>
<feature type="transmembrane region" description="Helical" evidence="7">
    <location>
        <begin position="319"/>
        <end position="342"/>
    </location>
</feature>
<evidence type="ECO:0000256" key="7">
    <source>
        <dbReference type="SAM" id="Phobius"/>
    </source>
</evidence>
<dbReference type="SUPFAM" id="SSF103473">
    <property type="entry name" value="MFS general substrate transporter"/>
    <property type="match status" value="1"/>
</dbReference>
<dbReference type="PRINTS" id="PR01036">
    <property type="entry name" value="TCRTETB"/>
</dbReference>
<feature type="domain" description="Major facilitator superfamily (MFS) profile" evidence="8">
    <location>
        <begin position="21"/>
        <end position="409"/>
    </location>
</feature>
<proteinExistence type="predicted"/>
<comment type="caution">
    <text evidence="9">The sequence shown here is derived from an EMBL/GenBank/DDBJ whole genome shotgun (WGS) entry which is preliminary data.</text>
</comment>
<evidence type="ECO:0000313" key="10">
    <source>
        <dbReference type="Proteomes" id="UP000030853"/>
    </source>
</evidence>
<accession>A0A0B1REG2</accession>
<evidence type="ECO:0000256" key="6">
    <source>
        <dbReference type="ARBA" id="ARBA00023136"/>
    </source>
</evidence>
<comment type="subcellular location">
    <subcellularLocation>
        <location evidence="1">Cell membrane</location>
        <topology evidence="1">Multi-pass membrane protein</topology>
    </subcellularLocation>
</comment>
<feature type="transmembrane region" description="Helical" evidence="7">
    <location>
        <begin position="12"/>
        <end position="38"/>
    </location>
</feature>
<keyword evidence="6 7" id="KW-0472">Membrane</keyword>